<sequence>MNSIAVTDLGKEFAGRQGHPVTALSPVTLDIPTNGFVTLVGRSGCGKSTLLRMIAGLEQPSRGTVTIDGRPVDQPPSELRYVFQSYADSLLPWRTVEENVIFGLRHSHHLLPEERNRRRWPSIAREYLAEVGLGDKADRYPAELSGGQQQRVAIARALAARPEILLLDEPFSAVDALSRATLQDLLLRLWHDHLFTAVFVTHDIDEALYLSDEVVVLAPGGAGIRDRIEVDLPRPRDQLTTPTLPSFIDLRTRLLREVLADHGD</sequence>
<accession>A0ABP8YB67</accession>
<dbReference type="InterPro" id="IPR017871">
    <property type="entry name" value="ABC_transporter-like_CS"/>
</dbReference>
<dbReference type="PROSITE" id="PS00211">
    <property type="entry name" value="ABC_TRANSPORTER_1"/>
    <property type="match status" value="1"/>
</dbReference>
<organism evidence="5 6">
    <name type="scientific">Nocardioides endophyticus</name>
    <dbReference type="NCBI Taxonomy" id="1353775"/>
    <lineage>
        <taxon>Bacteria</taxon>
        <taxon>Bacillati</taxon>
        <taxon>Actinomycetota</taxon>
        <taxon>Actinomycetes</taxon>
        <taxon>Propionibacteriales</taxon>
        <taxon>Nocardioidaceae</taxon>
        <taxon>Nocardioides</taxon>
    </lineage>
</organism>
<dbReference type="InterPro" id="IPR050166">
    <property type="entry name" value="ABC_transporter_ATP-bind"/>
</dbReference>
<dbReference type="GO" id="GO:0005524">
    <property type="term" value="F:ATP binding"/>
    <property type="evidence" value="ECO:0007669"/>
    <property type="project" value="UniProtKB-KW"/>
</dbReference>
<gene>
    <name evidence="5" type="ORF">GCM10023350_03270</name>
</gene>
<dbReference type="PANTHER" id="PTHR42788:SF13">
    <property type="entry name" value="ALIPHATIC SULFONATES IMPORT ATP-BINDING PROTEIN SSUB"/>
    <property type="match status" value="1"/>
</dbReference>
<evidence type="ECO:0000256" key="3">
    <source>
        <dbReference type="ARBA" id="ARBA00022840"/>
    </source>
</evidence>
<dbReference type="InterPro" id="IPR027417">
    <property type="entry name" value="P-loop_NTPase"/>
</dbReference>
<dbReference type="RefSeq" id="WP_345524786.1">
    <property type="nucleotide sequence ID" value="NZ_BAABKN010000004.1"/>
</dbReference>
<dbReference type="PANTHER" id="PTHR42788">
    <property type="entry name" value="TAURINE IMPORT ATP-BINDING PROTEIN-RELATED"/>
    <property type="match status" value="1"/>
</dbReference>
<protein>
    <submittedName>
        <fullName evidence="5">ABC transporter ATP-binding protein</fullName>
    </submittedName>
</protein>
<keyword evidence="2" id="KW-0547">Nucleotide-binding</keyword>
<dbReference type="InterPro" id="IPR003439">
    <property type="entry name" value="ABC_transporter-like_ATP-bd"/>
</dbReference>
<evidence type="ECO:0000256" key="1">
    <source>
        <dbReference type="ARBA" id="ARBA00022448"/>
    </source>
</evidence>
<dbReference type="EMBL" id="BAABKN010000004">
    <property type="protein sequence ID" value="GAA4724275.1"/>
    <property type="molecule type" value="Genomic_DNA"/>
</dbReference>
<evidence type="ECO:0000313" key="6">
    <source>
        <dbReference type="Proteomes" id="UP001499882"/>
    </source>
</evidence>
<proteinExistence type="predicted"/>
<dbReference type="PROSITE" id="PS50893">
    <property type="entry name" value="ABC_TRANSPORTER_2"/>
    <property type="match status" value="1"/>
</dbReference>
<reference evidence="6" key="1">
    <citation type="journal article" date="2019" name="Int. J. Syst. Evol. Microbiol.">
        <title>The Global Catalogue of Microorganisms (GCM) 10K type strain sequencing project: providing services to taxonomists for standard genome sequencing and annotation.</title>
        <authorList>
            <consortium name="The Broad Institute Genomics Platform"/>
            <consortium name="The Broad Institute Genome Sequencing Center for Infectious Disease"/>
            <person name="Wu L."/>
            <person name="Ma J."/>
        </authorList>
    </citation>
    <scope>NUCLEOTIDE SEQUENCE [LARGE SCALE GENOMIC DNA]</scope>
    <source>
        <strain evidence="6">JCM 18532</strain>
    </source>
</reference>
<dbReference type="Pfam" id="PF00005">
    <property type="entry name" value="ABC_tran"/>
    <property type="match status" value="1"/>
</dbReference>
<evidence type="ECO:0000313" key="5">
    <source>
        <dbReference type="EMBL" id="GAA4724275.1"/>
    </source>
</evidence>
<dbReference type="Proteomes" id="UP001499882">
    <property type="component" value="Unassembled WGS sequence"/>
</dbReference>
<dbReference type="CDD" id="cd03293">
    <property type="entry name" value="ABC_NrtD_SsuB_transporters"/>
    <property type="match status" value="1"/>
</dbReference>
<keyword evidence="3 5" id="KW-0067">ATP-binding</keyword>
<comment type="caution">
    <text evidence="5">The sequence shown here is derived from an EMBL/GenBank/DDBJ whole genome shotgun (WGS) entry which is preliminary data.</text>
</comment>
<evidence type="ECO:0000259" key="4">
    <source>
        <dbReference type="PROSITE" id="PS50893"/>
    </source>
</evidence>
<dbReference type="InterPro" id="IPR003593">
    <property type="entry name" value="AAA+_ATPase"/>
</dbReference>
<dbReference type="SMART" id="SM00382">
    <property type="entry name" value="AAA"/>
    <property type="match status" value="1"/>
</dbReference>
<name>A0ABP8YB67_9ACTN</name>
<keyword evidence="6" id="KW-1185">Reference proteome</keyword>
<evidence type="ECO:0000256" key="2">
    <source>
        <dbReference type="ARBA" id="ARBA00022741"/>
    </source>
</evidence>
<feature type="domain" description="ABC transporter" evidence="4">
    <location>
        <begin position="4"/>
        <end position="244"/>
    </location>
</feature>
<keyword evidence="1" id="KW-0813">Transport</keyword>
<dbReference type="SUPFAM" id="SSF52540">
    <property type="entry name" value="P-loop containing nucleoside triphosphate hydrolases"/>
    <property type="match status" value="1"/>
</dbReference>
<dbReference type="Gene3D" id="3.40.50.300">
    <property type="entry name" value="P-loop containing nucleotide triphosphate hydrolases"/>
    <property type="match status" value="1"/>
</dbReference>